<reference evidence="2 3" key="1">
    <citation type="submission" date="2019-08" db="EMBL/GenBank/DDBJ databases">
        <title>Draft genome sequences of two oriental melons (Cucumis melo L. var makuwa).</title>
        <authorList>
            <person name="Kwon S.-Y."/>
        </authorList>
    </citation>
    <scope>NUCLEOTIDE SEQUENCE [LARGE SCALE GENOMIC DNA]</scope>
    <source>
        <strain evidence="3">cv. SW 3</strain>
        <tissue evidence="2">Leaf</tissue>
    </source>
</reference>
<evidence type="ECO:0000313" key="3">
    <source>
        <dbReference type="Proteomes" id="UP000321393"/>
    </source>
</evidence>
<dbReference type="STRING" id="1194695.A0A5A7TY39"/>
<dbReference type="EMBL" id="SSTE01013041">
    <property type="protein sequence ID" value="KAA0047868.1"/>
    <property type="molecule type" value="Genomic_DNA"/>
</dbReference>
<dbReference type="InterPro" id="IPR043502">
    <property type="entry name" value="DNA/RNA_pol_sf"/>
</dbReference>
<sequence>MSSYVKFLKDILEKKRRIDDFKTMALTQATSYVLKNGVPEKTIDPGSFMKLEIGEVQLTLVRFQFTDRSIAKPKDKIEDVLLKSIGWEYYEEEAYYELFNTEEFLQEEDPDYILEEVKIVSGNRLDPDEHPRHKIRLEEGQEGTIQFHRQLNHTMKEVVEKKIIKWLDTRVTYPIPDSEWRENCAWAQDLPCEIRRRPIKIDVESKLPSASDVKPLRRFLKHGGFYKRFIRGFFQITKPLSNLLCTNQPYNFDEKCNQTYQTLKDALTSAPILITPDWSQQFELMCDVSDVTVGAMLDQNKNNVIYLIYNMSKTLNDTHGNYTTT</sequence>
<organism evidence="2 3">
    <name type="scientific">Cucumis melo var. makuwa</name>
    <name type="common">Oriental melon</name>
    <dbReference type="NCBI Taxonomy" id="1194695"/>
    <lineage>
        <taxon>Eukaryota</taxon>
        <taxon>Viridiplantae</taxon>
        <taxon>Streptophyta</taxon>
        <taxon>Embryophyta</taxon>
        <taxon>Tracheophyta</taxon>
        <taxon>Spermatophyta</taxon>
        <taxon>Magnoliopsida</taxon>
        <taxon>eudicotyledons</taxon>
        <taxon>Gunneridae</taxon>
        <taxon>Pentapetalae</taxon>
        <taxon>rosids</taxon>
        <taxon>fabids</taxon>
        <taxon>Cucurbitales</taxon>
        <taxon>Cucurbitaceae</taxon>
        <taxon>Benincaseae</taxon>
        <taxon>Cucumis</taxon>
    </lineage>
</organism>
<proteinExistence type="predicted"/>
<evidence type="ECO:0000259" key="1">
    <source>
        <dbReference type="Pfam" id="PF17919"/>
    </source>
</evidence>
<dbReference type="Gene3D" id="3.30.70.270">
    <property type="match status" value="1"/>
</dbReference>
<comment type="caution">
    <text evidence="2">The sequence shown here is derived from an EMBL/GenBank/DDBJ whole genome shotgun (WGS) entry which is preliminary data.</text>
</comment>
<gene>
    <name evidence="2" type="ORF">E6C27_scaffold133G001370</name>
</gene>
<dbReference type="Proteomes" id="UP000321393">
    <property type="component" value="Unassembled WGS sequence"/>
</dbReference>
<dbReference type="OrthoDB" id="2020560at2759"/>
<dbReference type="PANTHER" id="PTHR34072">
    <property type="entry name" value="ENZYMATIC POLYPROTEIN-RELATED"/>
    <property type="match status" value="1"/>
</dbReference>
<dbReference type="SUPFAM" id="SSF56672">
    <property type="entry name" value="DNA/RNA polymerases"/>
    <property type="match status" value="1"/>
</dbReference>
<accession>A0A5A7TY39</accession>
<evidence type="ECO:0000313" key="2">
    <source>
        <dbReference type="EMBL" id="KAA0047868.1"/>
    </source>
</evidence>
<dbReference type="AlphaFoldDB" id="A0A5A7TY39"/>
<dbReference type="Pfam" id="PF17919">
    <property type="entry name" value="RT_RNaseH_2"/>
    <property type="match status" value="1"/>
</dbReference>
<feature type="domain" description="Reverse transcriptase/retrotransposon-derived protein RNase H-like" evidence="1">
    <location>
        <begin position="252"/>
        <end position="325"/>
    </location>
</feature>
<name>A0A5A7TY39_CUCMM</name>
<dbReference type="InterPro" id="IPR041577">
    <property type="entry name" value="RT_RNaseH_2"/>
</dbReference>
<dbReference type="InterPro" id="IPR043128">
    <property type="entry name" value="Rev_trsase/Diguanyl_cyclase"/>
</dbReference>
<protein>
    <submittedName>
        <fullName evidence="2">Integrase, catalytic core</fullName>
    </submittedName>
</protein>
<dbReference type="PANTHER" id="PTHR34072:SF57">
    <property type="entry name" value="RNA-DIRECTED DNA POLYMERASE"/>
    <property type="match status" value="1"/>
</dbReference>